<evidence type="ECO:0000313" key="1">
    <source>
        <dbReference type="EMBL" id="MFD0870396.1"/>
    </source>
</evidence>
<proteinExistence type="predicted"/>
<evidence type="ECO:0000313" key="2">
    <source>
        <dbReference type="Proteomes" id="UP001597120"/>
    </source>
</evidence>
<dbReference type="EMBL" id="JBHTIU010000047">
    <property type="protein sequence ID" value="MFD0870396.1"/>
    <property type="molecule type" value="Genomic_DNA"/>
</dbReference>
<keyword evidence="2" id="KW-1185">Reference proteome</keyword>
<name>A0ABW3DCX2_9BACL</name>
<organism evidence="1 2">
    <name type="scientific">Paenibacillus residui</name>
    <dbReference type="NCBI Taxonomy" id="629724"/>
    <lineage>
        <taxon>Bacteria</taxon>
        <taxon>Bacillati</taxon>
        <taxon>Bacillota</taxon>
        <taxon>Bacilli</taxon>
        <taxon>Bacillales</taxon>
        <taxon>Paenibacillaceae</taxon>
        <taxon>Paenibacillus</taxon>
    </lineage>
</organism>
<comment type="caution">
    <text evidence="1">The sequence shown here is derived from an EMBL/GenBank/DDBJ whole genome shotgun (WGS) entry which is preliminary data.</text>
</comment>
<dbReference type="RefSeq" id="WP_379289026.1">
    <property type="nucleotide sequence ID" value="NZ_JBHTIU010000047.1"/>
</dbReference>
<sequence length="154" mass="17855">MALEHEFYLIPNTIDVERLWMNRVNNPKIIDSVVIHDDIIQYVSDTLKWIPSRNPELHGTPISAGINYYGVTLFDKDSAIILKSIFSSWRDLFLNSPAVLELTGEFVMVQDGEQSGHYEKLAYNRNEVIHQFEKIISFSDRLSEGKFYLYHCGI</sequence>
<dbReference type="Proteomes" id="UP001597120">
    <property type="component" value="Unassembled WGS sequence"/>
</dbReference>
<accession>A0ABW3DCX2</accession>
<gene>
    <name evidence="1" type="ORF">ACFQ03_14660</name>
</gene>
<protein>
    <submittedName>
        <fullName evidence="1">Uncharacterized protein</fullName>
    </submittedName>
</protein>
<reference evidence="2" key="1">
    <citation type="journal article" date="2019" name="Int. J. Syst. Evol. Microbiol.">
        <title>The Global Catalogue of Microorganisms (GCM) 10K type strain sequencing project: providing services to taxonomists for standard genome sequencing and annotation.</title>
        <authorList>
            <consortium name="The Broad Institute Genomics Platform"/>
            <consortium name="The Broad Institute Genome Sequencing Center for Infectious Disease"/>
            <person name="Wu L."/>
            <person name="Ma J."/>
        </authorList>
    </citation>
    <scope>NUCLEOTIDE SEQUENCE [LARGE SCALE GENOMIC DNA]</scope>
    <source>
        <strain evidence="2">CCUG 57263</strain>
    </source>
</reference>